<name>A0A2A9NZH3_9AGAR</name>
<reference evidence="6 7" key="1">
    <citation type="submission" date="2014-02" db="EMBL/GenBank/DDBJ databases">
        <title>Transposable element dynamics among asymbiotic and ectomycorrhizal Amanita fungi.</title>
        <authorList>
            <consortium name="DOE Joint Genome Institute"/>
            <person name="Hess J."/>
            <person name="Skrede I."/>
            <person name="Wolfe B."/>
            <person name="LaButti K."/>
            <person name="Ohm R.A."/>
            <person name="Grigoriev I.V."/>
            <person name="Pringle A."/>
        </authorList>
    </citation>
    <scope>NUCLEOTIDE SEQUENCE [LARGE SCALE GENOMIC DNA]</scope>
    <source>
        <strain evidence="6 7">SKay4041</strain>
    </source>
</reference>
<evidence type="ECO:0000256" key="3">
    <source>
        <dbReference type="ARBA" id="ARBA00023274"/>
    </source>
</evidence>
<dbReference type="Pfam" id="PF00673">
    <property type="entry name" value="Ribosomal_L5_C"/>
    <property type="match status" value="1"/>
</dbReference>
<dbReference type="GO" id="GO:0006412">
    <property type="term" value="P:translation"/>
    <property type="evidence" value="ECO:0007669"/>
    <property type="project" value="InterPro"/>
</dbReference>
<dbReference type="AlphaFoldDB" id="A0A2A9NZH3"/>
<evidence type="ECO:0000256" key="2">
    <source>
        <dbReference type="ARBA" id="ARBA00022980"/>
    </source>
</evidence>
<dbReference type="PANTHER" id="PTHR11994">
    <property type="entry name" value="60S RIBOSOMAL PROTEIN L11-RELATED"/>
    <property type="match status" value="1"/>
</dbReference>
<feature type="region of interest" description="Disordered" evidence="4">
    <location>
        <begin position="88"/>
        <end position="116"/>
    </location>
</feature>
<dbReference type="InterPro" id="IPR022803">
    <property type="entry name" value="Ribosomal_uL5_dom_sf"/>
</dbReference>
<dbReference type="InterPro" id="IPR002132">
    <property type="entry name" value="Ribosomal_uL5"/>
</dbReference>
<evidence type="ECO:0000313" key="7">
    <source>
        <dbReference type="Proteomes" id="UP000242287"/>
    </source>
</evidence>
<dbReference type="InterPro" id="IPR031309">
    <property type="entry name" value="Ribosomal_uL5_C"/>
</dbReference>
<keyword evidence="3" id="KW-0687">Ribonucleoprotein</keyword>
<dbReference type="GO" id="GO:0005840">
    <property type="term" value="C:ribosome"/>
    <property type="evidence" value="ECO:0007669"/>
    <property type="project" value="UniProtKB-KW"/>
</dbReference>
<dbReference type="OrthoDB" id="539541at2759"/>
<keyword evidence="7" id="KW-1185">Reference proteome</keyword>
<protein>
    <recommendedName>
        <fullName evidence="5">Large ribosomal subunit protein uL5 C-terminal domain-containing protein</fullName>
    </recommendedName>
</protein>
<dbReference type="SUPFAM" id="SSF55282">
    <property type="entry name" value="RL5-like"/>
    <property type="match status" value="1"/>
</dbReference>
<proteinExistence type="inferred from homology"/>
<dbReference type="GO" id="GO:1990904">
    <property type="term" value="C:ribonucleoprotein complex"/>
    <property type="evidence" value="ECO:0007669"/>
    <property type="project" value="UniProtKB-KW"/>
</dbReference>
<gene>
    <name evidence="6" type="ORF">AMATHDRAFT_136165</name>
</gene>
<feature type="domain" description="Large ribosomal subunit protein uL5 C-terminal" evidence="5">
    <location>
        <begin position="186"/>
        <end position="294"/>
    </location>
</feature>
<organism evidence="6 7">
    <name type="scientific">Amanita thiersii Skay4041</name>
    <dbReference type="NCBI Taxonomy" id="703135"/>
    <lineage>
        <taxon>Eukaryota</taxon>
        <taxon>Fungi</taxon>
        <taxon>Dikarya</taxon>
        <taxon>Basidiomycota</taxon>
        <taxon>Agaricomycotina</taxon>
        <taxon>Agaricomycetes</taxon>
        <taxon>Agaricomycetidae</taxon>
        <taxon>Agaricales</taxon>
        <taxon>Pluteineae</taxon>
        <taxon>Amanitaceae</taxon>
        <taxon>Amanita</taxon>
    </lineage>
</organism>
<comment type="similarity">
    <text evidence="1">Belongs to the universal ribosomal protein uL5 family.</text>
</comment>
<dbReference type="STRING" id="703135.A0A2A9NZH3"/>
<dbReference type="Proteomes" id="UP000242287">
    <property type="component" value="Unassembled WGS sequence"/>
</dbReference>
<dbReference type="GO" id="GO:0003735">
    <property type="term" value="F:structural constituent of ribosome"/>
    <property type="evidence" value="ECO:0007669"/>
    <property type="project" value="InterPro"/>
</dbReference>
<evidence type="ECO:0000259" key="5">
    <source>
        <dbReference type="Pfam" id="PF00673"/>
    </source>
</evidence>
<keyword evidence="2" id="KW-0689">Ribosomal protein</keyword>
<evidence type="ECO:0000256" key="1">
    <source>
        <dbReference type="ARBA" id="ARBA00008553"/>
    </source>
</evidence>
<accession>A0A2A9NZH3</accession>
<dbReference type="Gene3D" id="3.30.1440.10">
    <property type="match status" value="1"/>
</dbReference>
<evidence type="ECO:0000256" key="4">
    <source>
        <dbReference type="SAM" id="MobiDB-lite"/>
    </source>
</evidence>
<sequence length="297" mass="32951">MCPLAAPTSATRSVARFGRAPRITKHLRRNRETNLPQPHVNILTRQFAPCRLEDHYYTTLQDDLMYMTFKHGNPEVLKKQRDIRLKFDPDDPYVQNRYNPPVGGSQMGRKPAPPLTPENVIRLEKISIHTMVKEAISTKSNLLGAIMALRALTGETYKGGGRHTVEGIQIVRGKKSVGGWIRPGIPVGVKVDLKGQSMYDFLGTLVEFVLPRLRDFNGVTLPPLSSSTNSPSAVSGVVSFGLPPVAMGLFPQIEVNLDSYPRTYGMHIHFVTNATGLGAQNRARALVSAFQIPFLRR</sequence>
<evidence type="ECO:0000313" key="6">
    <source>
        <dbReference type="EMBL" id="PFH54051.1"/>
    </source>
</evidence>
<dbReference type="EMBL" id="KZ301971">
    <property type="protein sequence ID" value="PFH54051.1"/>
    <property type="molecule type" value="Genomic_DNA"/>
</dbReference>